<evidence type="ECO:0000256" key="2">
    <source>
        <dbReference type="ARBA" id="ARBA00022448"/>
    </source>
</evidence>
<dbReference type="Pfam" id="PF06241">
    <property type="entry name" value="Castor_Poll_mid"/>
    <property type="match status" value="1"/>
</dbReference>
<comment type="caution">
    <text evidence="9">The sequence shown here is derived from an EMBL/GenBank/DDBJ whole genome shotgun (WGS) entry which is preliminary data.</text>
</comment>
<dbReference type="RefSeq" id="WP_190022784.1">
    <property type="nucleotide sequence ID" value="NZ_BMUT01000007.1"/>
</dbReference>
<keyword evidence="2" id="KW-0813">Transport</keyword>
<dbReference type="SUPFAM" id="SSF116726">
    <property type="entry name" value="TrkA C-terminal domain-like"/>
    <property type="match status" value="1"/>
</dbReference>
<dbReference type="PANTHER" id="PTHR31563:SF10">
    <property type="entry name" value="ION CHANNEL POLLUX-RELATED"/>
    <property type="match status" value="1"/>
</dbReference>
<evidence type="ECO:0000259" key="8">
    <source>
        <dbReference type="Pfam" id="PF06241"/>
    </source>
</evidence>
<organism evidence="9 10">
    <name type="scientific">Streptomyces hiroshimensis</name>
    <dbReference type="NCBI Taxonomy" id="66424"/>
    <lineage>
        <taxon>Bacteria</taxon>
        <taxon>Bacillati</taxon>
        <taxon>Actinomycetota</taxon>
        <taxon>Actinomycetes</taxon>
        <taxon>Kitasatosporales</taxon>
        <taxon>Streptomycetaceae</taxon>
        <taxon>Streptomyces</taxon>
    </lineage>
</organism>
<name>A0ABQ2YNV5_9ACTN</name>
<evidence type="ECO:0000313" key="10">
    <source>
        <dbReference type="Proteomes" id="UP000659223"/>
    </source>
</evidence>
<keyword evidence="5" id="KW-0406">Ion transport</keyword>
<feature type="transmembrane region" description="Helical" evidence="7">
    <location>
        <begin position="83"/>
        <end position="110"/>
    </location>
</feature>
<keyword evidence="4 7" id="KW-1133">Transmembrane helix</keyword>
<comment type="subcellular location">
    <subcellularLocation>
        <location evidence="1">Endomembrane system</location>
        <topology evidence="1">Multi-pass membrane protein</topology>
    </subcellularLocation>
</comment>
<sequence>MTRATLRERLRYWFDATMDRGTPALIGWLALASLLLVASITVLVVLCTDEDTEANGGWAGVAWMSMLRTLDPGTMGGDTGGPVFLALMLLVTIGGIFIVSALIGVLTTGLDIRLQQLRKGRSRLVERGHTIILGWSEQVFTVVAELVEANQSKRRSCVVILADRDKVAMEEQIRTRVPDTGRTHVICRSGNPLKRADLELVSPDTARSVMVLPPVGDDRDTSVIKVLLLLNNRTWRGRRPHVVAAVQDSDNLSVARLAAGDTGLVVDAEDFAVRLVVQSHRQAGLSAVCDELLSFVGNEIYLRPEPALTGTTYGEALHAYELGIPIGLRRPDGEVLVNPPMDTVIRDGDSMAVVAEDDLLIRLADTCAPVVRTAISCLPGPAPAPDRTLLIGWNSRAPKIVSLLDQLVRPGSVLDIAAPRWPVEALSVPRENLTVRHRPCEPTSRRSLESLGPGGYQHVVVLSDESVPPDLADDRTLVTLLHLRDIEVRLGDPYSIVTEMNDDSNREVAQVTKADDFIVSTKLVCLLLTQLAENPGLHEVLADLFDPAGSEIYLKPAPRYLRPGAQANFATVIEAARQCGETAIGYRLRALGDRPPFYGVFLNPPKAAALALGEDDHVIVLAEG</sequence>
<dbReference type="InterPro" id="IPR044849">
    <property type="entry name" value="CASTOR/POLLUX/SYM8-like"/>
</dbReference>
<gene>
    <name evidence="9" type="ORF">GCM10010324_36950</name>
</gene>
<dbReference type="InterPro" id="IPR036721">
    <property type="entry name" value="RCK_C_sf"/>
</dbReference>
<evidence type="ECO:0000256" key="5">
    <source>
        <dbReference type="ARBA" id="ARBA00023065"/>
    </source>
</evidence>
<evidence type="ECO:0000256" key="7">
    <source>
        <dbReference type="SAM" id="Phobius"/>
    </source>
</evidence>
<accession>A0ABQ2YNV5</accession>
<dbReference type="InterPro" id="IPR010420">
    <property type="entry name" value="CASTOR/POLLUX/SYM8_dom"/>
</dbReference>
<evidence type="ECO:0000256" key="3">
    <source>
        <dbReference type="ARBA" id="ARBA00022692"/>
    </source>
</evidence>
<keyword evidence="10" id="KW-1185">Reference proteome</keyword>
<evidence type="ECO:0000313" key="9">
    <source>
        <dbReference type="EMBL" id="GGX87862.1"/>
    </source>
</evidence>
<evidence type="ECO:0000256" key="4">
    <source>
        <dbReference type="ARBA" id="ARBA00022989"/>
    </source>
</evidence>
<dbReference type="PANTHER" id="PTHR31563">
    <property type="entry name" value="ION CHANNEL POLLUX-RELATED"/>
    <property type="match status" value="1"/>
</dbReference>
<protein>
    <submittedName>
        <fullName evidence="9">Lipoprotein</fullName>
    </submittedName>
</protein>
<proteinExistence type="predicted"/>
<dbReference type="Gene3D" id="3.40.50.720">
    <property type="entry name" value="NAD(P)-binding Rossmann-like Domain"/>
    <property type="match status" value="2"/>
</dbReference>
<reference evidence="10" key="1">
    <citation type="journal article" date="2019" name="Int. J. Syst. Evol. Microbiol.">
        <title>The Global Catalogue of Microorganisms (GCM) 10K type strain sequencing project: providing services to taxonomists for standard genome sequencing and annotation.</title>
        <authorList>
            <consortium name="The Broad Institute Genomics Platform"/>
            <consortium name="The Broad Institute Genome Sequencing Center for Infectious Disease"/>
            <person name="Wu L."/>
            <person name="Ma J."/>
        </authorList>
    </citation>
    <scope>NUCLEOTIDE SEQUENCE [LARGE SCALE GENOMIC DNA]</scope>
    <source>
        <strain evidence="10">JCM 4586</strain>
    </source>
</reference>
<dbReference type="EMBL" id="BMUT01000007">
    <property type="protein sequence ID" value="GGX87862.1"/>
    <property type="molecule type" value="Genomic_DNA"/>
</dbReference>
<feature type="domain" description="CASTOR/POLLUX/SYM8 ion channel conserved" evidence="8">
    <location>
        <begin position="270"/>
        <end position="362"/>
    </location>
</feature>
<evidence type="ECO:0000256" key="1">
    <source>
        <dbReference type="ARBA" id="ARBA00004127"/>
    </source>
</evidence>
<feature type="transmembrane region" description="Helical" evidence="7">
    <location>
        <begin position="21"/>
        <end position="46"/>
    </location>
</feature>
<evidence type="ECO:0000256" key="6">
    <source>
        <dbReference type="ARBA" id="ARBA00023136"/>
    </source>
</evidence>
<keyword evidence="3 7" id="KW-0812">Transmembrane</keyword>
<dbReference type="Proteomes" id="UP000659223">
    <property type="component" value="Unassembled WGS sequence"/>
</dbReference>
<keyword evidence="9" id="KW-0449">Lipoprotein</keyword>
<keyword evidence="6 7" id="KW-0472">Membrane</keyword>